<dbReference type="Proteomes" id="UP000772181">
    <property type="component" value="Unassembled WGS sequence"/>
</dbReference>
<proteinExistence type="predicted"/>
<sequence>MNREEIQKKIEEAKQLVGGDPKDPLTQVAFGEVFRVLLQQSSPSTVAERRPGVAVSAQQMQISEFLARPKVTSDTDRVTAILYHSLKNDQSSSTRAEILQAYSSARTRQPKNLSDVLARCIRKGHVIEAREQKDGQKAWQITLTGERYVEEKLLGG</sequence>
<name>A0A933GMZ8_UNCTE</name>
<dbReference type="EMBL" id="JACQWF010000376">
    <property type="protein sequence ID" value="MBI4596411.1"/>
    <property type="molecule type" value="Genomic_DNA"/>
</dbReference>
<comment type="caution">
    <text evidence="1">The sequence shown here is derived from an EMBL/GenBank/DDBJ whole genome shotgun (WGS) entry which is preliminary data.</text>
</comment>
<protein>
    <submittedName>
        <fullName evidence="1">Uncharacterized protein</fullName>
    </submittedName>
</protein>
<reference evidence="1" key="1">
    <citation type="submission" date="2020-07" db="EMBL/GenBank/DDBJ databases">
        <title>Huge and variable diversity of episymbiotic CPR bacteria and DPANN archaea in groundwater ecosystems.</title>
        <authorList>
            <person name="He C.Y."/>
            <person name="Keren R."/>
            <person name="Whittaker M."/>
            <person name="Farag I.F."/>
            <person name="Doudna J."/>
            <person name="Cate J.H.D."/>
            <person name="Banfield J.F."/>
        </authorList>
    </citation>
    <scope>NUCLEOTIDE SEQUENCE</scope>
    <source>
        <strain evidence="1">NC_groundwater_1482_Ag_S-0.65um_47_24</strain>
    </source>
</reference>
<evidence type="ECO:0000313" key="1">
    <source>
        <dbReference type="EMBL" id="MBI4596411.1"/>
    </source>
</evidence>
<gene>
    <name evidence="1" type="ORF">HY730_08560</name>
</gene>
<accession>A0A933GMZ8</accession>
<organism evidence="1 2">
    <name type="scientific">Tectimicrobiota bacterium</name>
    <dbReference type="NCBI Taxonomy" id="2528274"/>
    <lineage>
        <taxon>Bacteria</taxon>
        <taxon>Pseudomonadati</taxon>
        <taxon>Nitrospinota/Tectimicrobiota group</taxon>
        <taxon>Candidatus Tectimicrobiota</taxon>
    </lineage>
</organism>
<dbReference type="AlphaFoldDB" id="A0A933GMZ8"/>
<evidence type="ECO:0000313" key="2">
    <source>
        <dbReference type="Proteomes" id="UP000772181"/>
    </source>
</evidence>